<feature type="compositionally biased region" description="Polar residues" evidence="1">
    <location>
        <begin position="32"/>
        <end position="47"/>
    </location>
</feature>
<reference evidence="3 4" key="2">
    <citation type="submission" date="2019-01" db="EMBL/GenBank/DDBJ databases">
        <title>The decoding of complex shrimp genome reveals the adaptation for benthos swimmer, frequently molting mechanism and breeding impact on genome.</title>
        <authorList>
            <person name="Sun Y."/>
            <person name="Gao Y."/>
            <person name="Yu Y."/>
        </authorList>
    </citation>
    <scope>NUCLEOTIDE SEQUENCE [LARGE SCALE GENOMIC DNA]</scope>
    <source>
        <tissue evidence="3">Muscle</tissue>
    </source>
</reference>
<feature type="compositionally biased region" description="Acidic residues" evidence="1">
    <location>
        <begin position="260"/>
        <end position="274"/>
    </location>
</feature>
<evidence type="ECO:0000313" key="4">
    <source>
        <dbReference type="Proteomes" id="UP000283509"/>
    </source>
</evidence>
<dbReference type="AlphaFoldDB" id="A0A3R7P158"/>
<feature type="compositionally biased region" description="Polar residues" evidence="1">
    <location>
        <begin position="202"/>
        <end position="217"/>
    </location>
</feature>
<dbReference type="OrthoDB" id="6407164at2759"/>
<feature type="compositionally biased region" description="Polar residues" evidence="1">
    <location>
        <begin position="103"/>
        <end position="126"/>
    </location>
</feature>
<accession>A0A3R7P158</accession>
<sequence length="390" mass="42322">MPHSPRVVAPPAGSVCNSTHAPHSPPEAISMKSPSTRTLSCDSQDSVGSRDSKELLEVKDSRSPHPLSTLPPDAAESAVQSLASHVPPSSPAGHEPIFEDITEASNLSAPENSVDVTAGNNGNGSAKASRAVISQEETLNAVAGLLACYDDYSEDASVQPTDEETLMPPDASVAAEDAFEEAQKAAQMLQCEMPGERDDAWPQQTPHSTPTASTKVSGESETQPVPTQEEEEEEEPDNVESRFPQAPPDSPASMQSEPELQIDEDQPDPVDDMEGPPAPPEQKESCPSGHDTTWTESVEKTSKPQETSANKHHSDNFSTSLYKCTKYFAKHLDCSANLYYCYHPFICGFTNNVTFSSFLRSYATIDIKNYYSIYPLIYSIYPLISCYNNN</sequence>
<dbReference type="EMBL" id="QCYY01003567">
    <property type="protein sequence ID" value="ROT62648.1"/>
    <property type="molecule type" value="Genomic_DNA"/>
</dbReference>
<protein>
    <submittedName>
        <fullName evidence="3">Uncharacterized protein</fullName>
    </submittedName>
</protein>
<dbReference type="EMBL" id="QCYY01002133">
    <property type="protein sequence ID" value="ROT72574.1"/>
    <property type="molecule type" value="Genomic_DNA"/>
</dbReference>
<name>A0A3R7P158_PENVA</name>
<organism evidence="3 4">
    <name type="scientific">Penaeus vannamei</name>
    <name type="common">Whiteleg shrimp</name>
    <name type="synonym">Litopenaeus vannamei</name>
    <dbReference type="NCBI Taxonomy" id="6689"/>
    <lineage>
        <taxon>Eukaryota</taxon>
        <taxon>Metazoa</taxon>
        <taxon>Ecdysozoa</taxon>
        <taxon>Arthropoda</taxon>
        <taxon>Crustacea</taxon>
        <taxon>Multicrustacea</taxon>
        <taxon>Malacostraca</taxon>
        <taxon>Eumalacostraca</taxon>
        <taxon>Eucarida</taxon>
        <taxon>Decapoda</taxon>
        <taxon>Dendrobranchiata</taxon>
        <taxon>Penaeoidea</taxon>
        <taxon>Penaeidae</taxon>
        <taxon>Penaeus</taxon>
    </lineage>
</organism>
<keyword evidence="4" id="KW-1185">Reference proteome</keyword>
<feature type="region of interest" description="Disordered" evidence="1">
    <location>
        <begin position="155"/>
        <end position="313"/>
    </location>
</feature>
<gene>
    <name evidence="3" type="ORF">C7M84_009031</name>
    <name evidence="2" type="ORF">C7M84_019489</name>
</gene>
<proteinExistence type="predicted"/>
<comment type="caution">
    <text evidence="3">The sequence shown here is derived from an EMBL/GenBank/DDBJ whole genome shotgun (WGS) entry which is preliminary data.</text>
</comment>
<feature type="compositionally biased region" description="Acidic residues" evidence="1">
    <location>
        <begin position="228"/>
        <end position="238"/>
    </location>
</feature>
<feature type="compositionally biased region" description="Basic and acidic residues" evidence="1">
    <location>
        <begin position="48"/>
        <end position="63"/>
    </location>
</feature>
<reference evidence="3 4" key="1">
    <citation type="submission" date="2018-04" db="EMBL/GenBank/DDBJ databases">
        <authorList>
            <person name="Zhang X."/>
            <person name="Yuan J."/>
            <person name="Li F."/>
            <person name="Xiang J."/>
        </authorList>
    </citation>
    <scope>NUCLEOTIDE SEQUENCE [LARGE SCALE GENOMIC DNA]</scope>
    <source>
        <tissue evidence="3">Muscle</tissue>
    </source>
</reference>
<evidence type="ECO:0000313" key="2">
    <source>
        <dbReference type="EMBL" id="ROT62648.1"/>
    </source>
</evidence>
<feature type="region of interest" description="Disordered" evidence="1">
    <location>
        <begin position="1"/>
        <end position="126"/>
    </location>
</feature>
<evidence type="ECO:0000256" key="1">
    <source>
        <dbReference type="SAM" id="MobiDB-lite"/>
    </source>
</evidence>
<dbReference type="Proteomes" id="UP000283509">
    <property type="component" value="Unassembled WGS sequence"/>
</dbReference>
<evidence type="ECO:0000313" key="3">
    <source>
        <dbReference type="EMBL" id="ROT72574.1"/>
    </source>
</evidence>